<dbReference type="InterPro" id="IPR006156">
    <property type="entry name" value="Dihydroneopterin_aldolase"/>
</dbReference>
<evidence type="ECO:0000259" key="9">
    <source>
        <dbReference type="SMART" id="SM00905"/>
    </source>
</evidence>
<dbReference type="CDD" id="cd00534">
    <property type="entry name" value="DHNA_DHNTPE"/>
    <property type="match status" value="1"/>
</dbReference>
<dbReference type="OrthoDB" id="9810587at2"/>
<dbReference type="Proteomes" id="UP000000639">
    <property type="component" value="Chromosome"/>
</dbReference>
<dbReference type="GO" id="GO:0004150">
    <property type="term" value="F:dihydroneopterin aldolase activity"/>
    <property type="evidence" value="ECO:0007669"/>
    <property type="project" value="UniProtKB-UniRule"/>
</dbReference>
<evidence type="ECO:0000256" key="2">
    <source>
        <dbReference type="ARBA" id="ARBA00001353"/>
    </source>
</evidence>
<dbReference type="eggNOG" id="COG1539">
    <property type="taxonomic scope" value="Bacteria"/>
</dbReference>
<dbReference type="RefSeq" id="WP_011768599.1">
    <property type="nucleotide sequence ID" value="NC_008709.1"/>
</dbReference>
<comment type="function">
    <text evidence="8">Catalyzes the conversion of 7,8-dihydroneopterin to 6-hydroxymethyl-7,8-dihydropterin.</text>
</comment>
<evidence type="ECO:0000256" key="4">
    <source>
        <dbReference type="ARBA" id="ARBA00005708"/>
    </source>
</evidence>
<comment type="similarity">
    <text evidence="4 8">Belongs to the DHNA family.</text>
</comment>
<dbReference type="KEGG" id="pin:Ping_0172"/>
<dbReference type="InterPro" id="IPR043133">
    <property type="entry name" value="GTP-CH-I_C/QueF"/>
</dbReference>
<dbReference type="NCBIfam" id="TIGR00525">
    <property type="entry name" value="folB"/>
    <property type="match status" value="1"/>
</dbReference>
<feature type="domain" description="Dihydroneopterin aldolase/epimerase" evidence="9">
    <location>
        <begin position="4"/>
        <end position="114"/>
    </location>
</feature>
<keyword evidence="7 8" id="KW-0456">Lyase</keyword>
<dbReference type="UniPathway" id="UPA00077">
    <property type="reaction ID" value="UER00154"/>
</dbReference>
<organism evidence="10 11">
    <name type="scientific">Psychromonas ingrahamii (strain DSM 17664 / CCUG 51855 / 37)</name>
    <dbReference type="NCBI Taxonomy" id="357804"/>
    <lineage>
        <taxon>Bacteria</taxon>
        <taxon>Pseudomonadati</taxon>
        <taxon>Pseudomonadota</taxon>
        <taxon>Gammaproteobacteria</taxon>
        <taxon>Alteromonadales</taxon>
        <taxon>Psychromonadaceae</taxon>
        <taxon>Psychromonas</taxon>
    </lineage>
</organism>
<dbReference type="NCBIfam" id="TIGR00526">
    <property type="entry name" value="folB_dom"/>
    <property type="match status" value="1"/>
</dbReference>
<evidence type="ECO:0000256" key="5">
    <source>
        <dbReference type="ARBA" id="ARBA00022909"/>
    </source>
</evidence>
<accession>A1SRC5</accession>
<gene>
    <name evidence="10" type="ordered locus">Ping_0172</name>
</gene>
<dbReference type="Gene3D" id="3.30.1130.10">
    <property type="match status" value="1"/>
</dbReference>
<evidence type="ECO:0000256" key="3">
    <source>
        <dbReference type="ARBA" id="ARBA00005013"/>
    </source>
</evidence>
<evidence type="ECO:0000256" key="8">
    <source>
        <dbReference type="RuleBase" id="RU362079"/>
    </source>
</evidence>
<keyword evidence="5 8" id="KW-0289">Folate biosynthesis</keyword>
<comment type="catalytic activity">
    <reaction evidence="1">
        <text>7,8-dihydroneopterin = 7,8-dihydromonapterin</text>
        <dbReference type="Rhea" id="RHEA:45328"/>
        <dbReference type="ChEBI" id="CHEBI:17001"/>
        <dbReference type="ChEBI" id="CHEBI:71175"/>
        <dbReference type="EC" id="5.1.99.8"/>
    </reaction>
</comment>
<evidence type="ECO:0000256" key="1">
    <source>
        <dbReference type="ARBA" id="ARBA00000693"/>
    </source>
</evidence>
<reference evidence="10 11" key="1">
    <citation type="submission" date="2007-01" db="EMBL/GenBank/DDBJ databases">
        <title>Complete sequence of Psychromonas ingrahamii 37.</title>
        <authorList>
            <consortium name="US DOE Joint Genome Institute"/>
            <person name="Copeland A."/>
            <person name="Lucas S."/>
            <person name="Lapidus A."/>
            <person name="Barry K."/>
            <person name="Detter J.C."/>
            <person name="Glavina del Rio T."/>
            <person name="Hammon N."/>
            <person name="Israni S."/>
            <person name="Dalin E."/>
            <person name="Tice H."/>
            <person name="Pitluck S."/>
            <person name="Thompson L.S."/>
            <person name="Brettin T."/>
            <person name="Bruce D."/>
            <person name="Han C."/>
            <person name="Tapia R."/>
            <person name="Schmutz J."/>
            <person name="Larimer F."/>
            <person name="Land M."/>
            <person name="Hauser L."/>
            <person name="Kyrpides N."/>
            <person name="Ivanova N."/>
            <person name="Staley J."/>
            <person name="Richardson P."/>
        </authorList>
    </citation>
    <scope>NUCLEOTIDE SEQUENCE [LARGE SCALE GENOMIC DNA]</scope>
    <source>
        <strain evidence="10 11">37</strain>
    </source>
</reference>
<dbReference type="GO" id="GO:0016853">
    <property type="term" value="F:isomerase activity"/>
    <property type="evidence" value="ECO:0007669"/>
    <property type="project" value="UniProtKB-KW"/>
</dbReference>
<evidence type="ECO:0000256" key="6">
    <source>
        <dbReference type="ARBA" id="ARBA00023235"/>
    </source>
</evidence>
<dbReference type="GO" id="GO:0046654">
    <property type="term" value="P:tetrahydrofolate biosynthetic process"/>
    <property type="evidence" value="ECO:0007669"/>
    <property type="project" value="UniProtKB-UniRule"/>
</dbReference>
<protein>
    <recommendedName>
        <fullName evidence="8">7,8-dihydroneopterin aldolase</fullName>
        <ecNumber evidence="8">4.1.2.25</ecNumber>
    </recommendedName>
</protein>
<dbReference type="STRING" id="357804.Ping_0172"/>
<dbReference type="InterPro" id="IPR006157">
    <property type="entry name" value="FolB_dom"/>
</dbReference>
<dbReference type="SMART" id="SM00905">
    <property type="entry name" value="FolB"/>
    <property type="match status" value="1"/>
</dbReference>
<dbReference type="PANTHER" id="PTHR42844:SF1">
    <property type="entry name" value="DIHYDRONEOPTERIN ALDOLASE 1-RELATED"/>
    <property type="match status" value="1"/>
</dbReference>
<dbReference type="EMBL" id="CP000510">
    <property type="protein sequence ID" value="ABM02040.1"/>
    <property type="molecule type" value="Genomic_DNA"/>
</dbReference>
<dbReference type="GO" id="GO:0046656">
    <property type="term" value="P:folic acid biosynthetic process"/>
    <property type="evidence" value="ECO:0007669"/>
    <property type="project" value="UniProtKB-UniRule"/>
</dbReference>
<dbReference type="EC" id="4.1.2.25" evidence="8"/>
<dbReference type="Pfam" id="PF02152">
    <property type="entry name" value="FolB"/>
    <property type="match status" value="1"/>
</dbReference>
<evidence type="ECO:0000313" key="11">
    <source>
        <dbReference type="Proteomes" id="UP000000639"/>
    </source>
</evidence>
<dbReference type="AlphaFoldDB" id="A1SRC5"/>
<dbReference type="PANTHER" id="PTHR42844">
    <property type="entry name" value="DIHYDRONEOPTERIN ALDOLASE 1-RELATED"/>
    <property type="match status" value="1"/>
</dbReference>
<proteinExistence type="inferred from homology"/>
<dbReference type="SUPFAM" id="SSF55620">
    <property type="entry name" value="Tetrahydrobiopterin biosynthesis enzymes-like"/>
    <property type="match status" value="1"/>
</dbReference>
<evidence type="ECO:0000256" key="7">
    <source>
        <dbReference type="ARBA" id="ARBA00023239"/>
    </source>
</evidence>
<dbReference type="GO" id="GO:0005737">
    <property type="term" value="C:cytoplasm"/>
    <property type="evidence" value="ECO:0007669"/>
    <property type="project" value="TreeGrafter"/>
</dbReference>
<dbReference type="FunFam" id="3.30.1130.10:FF:000002">
    <property type="entry name" value="7,8-dihydroneopterin aldolase"/>
    <property type="match status" value="1"/>
</dbReference>
<name>A1SRC5_PSYIN</name>
<dbReference type="HOGENOM" id="CLU_112632_0_2_6"/>
<sequence length="117" mass="13177">MDIIFIKQLEVISSIGVYDWEKSVQQKLYFDLEMAFDNKPAASSDDIKLALNYFSVSEAVTKFAQTHQFELIETMAESVAALIMAEFAVPWVKVRLHKPGALPKAQSLGVQIERGVR</sequence>
<keyword evidence="6" id="KW-0413">Isomerase</keyword>
<keyword evidence="11" id="KW-1185">Reference proteome</keyword>
<evidence type="ECO:0000313" key="10">
    <source>
        <dbReference type="EMBL" id="ABM02040.1"/>
    </source>
</evidence>
<comment type="pathway">
    <text evidence="3 8">Cofactor biosynthesis; tetrahydrofolate biosynthesis; 2-amino-4-hydroxy-6-hydroxymethyl-7,8-dihydropteridine diphosphate from 7,8-dihydroneopterin triphosphate: step 3/4.</text>
</comment>
<comment type="catalytic activity">
    <reaction evidence="2 8">
        <text>7,8-dihydroneopterin = 6-hydroxymethyl-7,8-dihydropterin + glycolaldehyde</text>
        <dbReference type="Rhea" id="RHEA:10540"/>
        <dbReference type="ChEBI" id="CHEBI:17001"/>
        <dbReference type="ChEBI" id="CHEBI:17071"/>
        <dbReference type="ChEBI" id="CHEBI:44841"/>
        <dbReference type="EC" id="4.1.2.25"/>
    </reaction>
</comment>